<dbReference type="InterPro" id="IPR037185">
    <property type="entry name" value="EmrE-like"/>
</dbReference>
<dbReference type="AlphaFoldDB" id="A0A221W701"/>
<dbReference type="PANTHER" id="PTHR12715">
    <property type="entry name" value="TRANSPORTER, DRUG/METABOLITE EXPORTER FAMILY"/>
    <property type="match status" value="1"/>
</dbReference>
<keyword evidence="6" id="KW-1185">Reference proteome</keyword>
<feature type="domain" description="EamA" evidence="4">
    <location>
        <begin position="170"/>
        <end position="302"/>
    </location>
</feature>
<name>A0A221W701_9PSEU</name>
<evidence type="ECO:0000256" key="2">
    <source>
        <dbReference type="SAM" id="MobiDB-lite"/>
    </source>
</evidence>
<evidence type="ECO:0000259" key="4">
    <source>
        <dbReference type="Pfam" id="PF00892"/>
    </source>
</evidence>
<dbReference type="RefSeq" id="WP_093942520.1">
    <property type="nucleotide sequence ID" value="NZ_CP022521.1"/>
</dbReference>
<keyword evidence="3" id="KW-0472">Membrane</keyword>
<feature type="transmembrane region" description="Helical" evidence="3">
    <location>
        <begin position="233"/>
        <end position="254"/>
    </location>
</feature>
<feature type="transmembrane region" description="Helical" evidence="3">
    <location>
        <begin position="23"/>
        <end position="42"/>
    </location>
</feature>
<gene>
    <name evidence="5" type="primary">yijE2</name>
    <name evidence="5" type="ORF">AHOG_18620</name>
</gene>
<dbReference type="InterPro" id="IPR000620">
    <property type="entry name" value="EamA_dom"/>
</dbReference>
<dbReference type="Proteomes" id="UP000204221">
    <property type="component" value="Chromosome"/>
</dbReference>
<organism evidence="5 6">
    <name type="scientific">Actinoalloteichus hoggarensis</name>
    <dbReference type="NCBI Taxonomy" id="1470176"/>
    <lineage>
        <taxon>Bacteria</taxon>
        <taxon>Bacillati</taxon>
        <taxon>Actinomycetota</taxon>
        <taxon>Actinomycetes</taxon>
        <taxon>Pseudonocardiales</taxon>
        <taxon>Pseudonocardiaceae</taxon>
        <taxon>Actinoalloteichus</taxon>
    </lineage>
</organism>
<evidence type="ECO:0000256" key="3">
    <source>
        <dbReference type="SAM" id="Phobius"/>
    </source>
</evidence>
<feature type="transmembrane region" description="Helical" evidence="3">
    <location>
        <begin position="286"/>
        <end position="302"/>
    </location>
</feature>
<feature type="compositionally biased region" description="Polar residues" evidence="2">
    <location>
        <begin position="347"/>
        <end position="363"/>
    </location>
</feature>
<evidence type="ECO:0000313" key="5">
    <source>
        <dbReference type="EMBL" id="ASO21349.1"/>
    </source>
</evidence>
<evidence type="ECO:0000256" key="1">
    <source>
        <dbReference type="ARBA" id="ARBA00007362"/>
    </source>
</evidence>
<feature type="transmembrane region" description="Helical" evidence="3">
    <location>
        <begin position="261"/>
        <end position="280"/>
    </location>
</feature>
<dbReference type="GO" id="GO:0016020">
    <property type="term" value="C:membrane"/>
    <property type="evidence" value="ECO:0007669"/>
    <property type="project" value="InterPro"/>
</dbReference>
<accession>A0A221W701</accession>
<keyword evidence="3" id="KW-1133">Transmembrane helix</keyword>
<feature type="compositionally biased region" description="Low complexity" evidence="2">
    <location>
        <begin position="313"/>
        <end position="332"/>
    </location>
</feature>
<feature type="transmembrane region" description="Helical" evidence="3">
    <location>
        <begin position="54"/>
        <end position="73"/>
    </location>
</feature>
<dbReference type="KEGG" id="ahg:AHOG_18620"/>
<reference evidence="5 6" key="1">
    <citation type="submission" date="2017-07" db="EMBL/GenBank/DDBJ databases">
        <title>Complete genome sequence of Actinoalloteichus hoggarensis DSM 45943, type strain of Actinoalloteichus hoggarensis.</title>
        <authorList>
            <person name="Ruckert C."/>
            <person name="Nouioui I."/>
            <person name="Willmese J."/>
            <person name="van Wezel G."/>
            <person name="Klenk H.-P."/>
            <person name="Kalinowski J."/>
            <person name="Zotchev S.B."/>
        </authorList>
    </citation>
    <scope>NUCLEOTIDE SEQUENCE [LARGE SCALE GENOMIC DNA]</scope>
    <source>
        <strain evidence="5 6">DSM 45943</strain>
    </source>
</reference>
<dbReference type="InterPro" id="IPR052756">
    <property type="entry name" value="Alkyne_AA_exporter"/>
</dbReference>
<dbReference type="OrthoDB" id="3744378at2"/>
<sequence>MPATTPPLSPAGSAGHGPAGPGLALGAAAVTVVAWASAFVAIRRVGETFSPGPLALGRLLVGAGALGLLLLLRNRSWVRPTRREWALLTLCGLTWFAIYNLALNTAERSLDAGTTSMLVNIGPVLIALGAGVLLGEGFPRWLLIGAAVSMGGVVIIGMGSTGDGAVDGGGVLLCVVAAITYAIGALAQKPVLHRLPALQVTWLACAIGAVACLPFAPGLVGEVGRATPAEIGGLLYLGLVPTALAFSTWAYALARMSAGRLGVTTYLVPPLTILGGVLLLDEVPPPPALFGGVLCLLGVALSRRREHRPRPSTPGAVATPPPAGSGADAPPAESHRSVTPTRRAPHGSTSGPDRPSEQTSSPELSPRNPLP</sequence>
<dbReference type="Pfam" id="PF00892">
    <property type="entry name" value="EamA"/>
    <property type="match status" value="2"/>
</dbReference>
<feature type="transmembrane region" description="Helical" evidence="3">
    <location>
        <begin position="141"/>
        <end position="162"/>
    </location>
</feature>
<feature type="transmembrane region" description="Helical" evidence="3">
    <location>
        <begin position="85"/>
        <end position="103"/>
    </location>
</feature>
<evidence type="ECO:0000313" key="6">
    <source>
        <dbReference type="Proteomes" id="UP000204221"/>
    </source>
</evidence>
<feature type="transmembrane region" description="Helical" evidence="3">
    <location>
        <begin position="200"/>
        <end position="221"/>
    </location>
</feature>
<dbReference type="EMBL" id="CP022521">
    <property type="protein sequence ID" value="ASO21349.1"/>
    <property type="molecule type" value="Genomic_DNA"/>
</dbReference>
<feature type="transmembrane region" description="Helical" evidence="3">
    <location>
        <begin position="168"/>
        <end position="188"/>
    </location>
</feature>
<keyword evidence="3" id="KW-0812">Transmembrane</keyword>
<feature type="domain" description="EamA" evidence="4">
    <location>
        <begin position="27"/>
        <end position="157"/>
    </location>
</feature>
<protein>
    <submittedName>
        <fullName evidence="5">Putative inner membrane transporter yiJE</fullName>
    </submittedName>
</protein>
<dbReference type="PANTHER" id="PTHR12715:SF4">
    <property type="entry name" value="EAMA DOMAIN-CONTAINING PROTEIN"/>
    <property type="match status" value="1"/>
</dbReference>
<feature type="region of interest" description="Disordered" evidence="2">
    <location>
        <begin position="306"/>
        <end position="371"/>
    </location>
</feature>
<feature type="transmembrane region" description="Helical" evidence="3">
    <location>
        <begin position="115"/>
        <end position="134"/>
    </location>
</feature>
<proteinExistence type="inferred from homology"/>
<comment type="similarity">
    <text evidence="1">Belongs to the EamA transporter family.</text>
</comment>
<dbReference type="SUPFAM" id="SSF103481">
    <property type="entry name" value="Multidrug resistance efflux transporter EmrE"/>
    <property type="match status" value="2"/>
</dbReference>